<dbReference type="Gene3D" id="1.20.5.4820">
    <property type="match status" value="1"/>
</dbReference>
<feature type="domain" description="Myosin motor" evidence="9">
    <location>
        <begin position="39"/>
        <end position="725"/>
    </location>
</feature>
<evidence type="ECO:0000313" key="11">
    <source>
        <dbReference type="Proteomes" id="UP000192578"/>
    </source>
</evidence>
<dbReference type="GO" id="GO:0000146">
    <property type="term" value="F:microfilament motor activity"/>
    <property type="evidence" value="ECO:0007669"/>
    <property type="project" value="TreeGrafter"/>
</dbReference>
<dbReference type="PANTHER" id="PTHR13140:SF802">
    <property type="entry name" value="UNCONVENTIONAL MYOSIN-IB ISOFORM X1"/>
    <property type="match status" value="1"/>
</dbReference>
<feature type="region of interest" description="Actin-binding" evidence="7">
    <location>
        <begin position="599"/>
        <end position="621"/>
    </location>
</feature>
<dbReference type="PROSITE" id="PS50096">
    <property type="entry name" value="IQ"/>
    <property type="match status" value="1"/>
</dbReference>
<dbReference type="Pfam" id="PF00063">
    <property type="entry name" value="Myosin_head"/>
    <property type="match status" value="1"/>
</dbReference>
<dbReference type="GO" id="GO:0030048">
    <property type="term" value="P:actin filament-based movement"/>
    <property type="evidence" value="ECO:0007669"/>
    <property type="project" value="TreeGrafter"/>
</dbReference>
<protein>
    <submittedName>
        <fullName evidence="10">Unconventional myosin-Ib</fullName>
    </submittedName>
</protein>
<proteinExistence type="inferred from homology"/>
<dbReference type="EMBL" id="MTYJ01000259">
    <property type="protein sequence ID" value="OWA52265.1"/>
    <property type="molecule type" value="Genomic_DNA"/>
</dbReference>
<dbReference type="AlphaFoldDB" id="A0A9X6RLS2"/>
<dbReference type="InterPro" id="IPR027417">
    <property type="entry name" value="P-loop_NTPase"/>
</dbReference>
<evidence type="ECO:0000313" key="10">
    <source>
        <dbReference type="EMBL" id="OWA52265.1"/>
    </source>
</evidence>
<dbReference type="SMART" id="SM00242">
    <property type="entry name" value="MYSc"/>
    <property type="match status" value="1"/>
</dbReference>
<dbReference type="SUPFAM" id="SSF52540">
    <property type="entry name" value="P-loop containing nucleoside triphosphate hydrolases"/>
    <property type="match status" value="1"/>
</dbReference>
<dbReference type="PROSITE" id="PS51456">
    <property type="entry name" value="MYOSIN_MOTOR"/>
    <property type="match status" value="1"/>
</dbReference>
<feature type="non-terminal residue" evidence="10">
    <location>
        <position position="786"/>
    </location>
</feature>
<keyword evidence="5 7" id="KW-0505">Motor protein</keyword>
<feature type="region of interest" description="Disordered" evidence="8">
    <location>
        <begin position="1"/>
        <end position="35"/>
    </location>
</feature>
<feature type="compositionally biased region" description="Low complexity" evidence="8">
    <location>
        <begin position="14"/>
        <end position="35"/>
    </location>
</feature>
<dbReference type="GO" id="GO:0007015">
    <property type="term" value="P:actin filament organization"/>
    <property type="evidence" value="ECO:0007669"/>
    <property type="project" value="TreeGrafter"/>
</dbReference>
<dbReference type="Gene3D" id="3.40.850.10">
    <property type="entry name" value="Kinesin motor domain"/>
    <property type="match status" value="1"/>
</dbReference>
<dbReference type="GO" id="GO:0016459">
    <property type="term" value="C:myosin complex"/>
    <property type="evidence" value="ECO:0007669"/>
    <property type="project" value="UniProtKB-KW"/>
</dbReference>
<evidence type="ECO:0000256" key="1">
    <source>
        <dbReference type="ARBA" id="ARBA00008314"/>
    </source>
</evidence>
<organism evidence="10 11">
    <name type="scientific">Hypsibius exemplaris</name>
    <name type="common">Freshwater tardigrade</name>
    <dbReference type="NCBI Taxonomy" id="2072580"/>
    <lineage>
        <taxon>Eukaryota</taxon>
        <taxon>Metazoa</taxon>
        <taxon>Ecdysozoa</taxon>
        <taxon>Tardigrada</taxon>
        <taxon>Eutardigrada</taxon>
        <taxon>Parachela</taxon>
        <taxon>Hypsibioidea</taxon>
        <taxon>Hypsibiidae</taxon>
        <taxon>Hypsibius</taxon>
    </lineage>
</organism>
<keyword evidence="11" id="KW-1185">Reference proteome</keyword>
<dbReference type="Gene3D" id="1.10.10.820">
    <property type="match status" value="1"/>
</dbReference>
<gene>
    <name evidence="10" type="ORF">BV898_16723</name>
</gene>
<dbReference type="Proteomes" id="UP000192578">
    <property type="component" value="Unassembled WGS sequence"/>
</dbReference>
<evidence type="ECO:0000256" key="4">
    <source>
        <dbReference type="ARBA" id="ARBA00023123"/>
    </source>
</evidence>
<evidence type="ECO:0000256" key="3">
    <source>
        <dbReference type="ARBA" id="ARBA00022840"/>
    </source>
</evidence>
<dbReference type="GO" id="GO:0051015">
    <property type="term" value="F:actin filament binding"/>
    <property type="evidence" value="ECO:0007669"/>
    <property type="project" value="TreeGrafter"/>
</dbReference>
<evidence type="ECO:0000256" key="6">
    <source>
        <dbReference type="ARBA" id="ARBA00023203"/>
    </source>
</evidence>
<keyword evidence="6 7" id="KW-0009">Actin-binding</keyword>
<evidence type="ECO:0000256" key="2">
    <source>
        <dbReference type="ARBA" id="ARBA00022741"/>
    </source>
</evidence>
<accession>A0A9X6RLS2</accession>
<keyword evidence="3 7" id="KW-0067">ATP-binding</keyword>
<dbReference type="GO" id="GO:0005524">
    <property type="term" value="F:ATP binding"/>
    <property type="evidence" value="ECO:0007669"/>
    <property type="project" value="UniProtKB-UniRule"/>
</dbReference>
<reference evidence="11" key="1">
    <citation type="submission" date="2017-01" db="EMBL/GenBank/DDBJ databases">
        <title>Comparative genomics of anhydrobiosis in the tardigrade Hypsibius dujardini.</title>
        <authorList>
            <person name="Yoshida Y."/>
            <person name="Koutsovoulos G."/>
            <person name="Laetsch D."/>
            <person name="Stevens L."/>
            <person name="Kumar S."/>
            <person name="Horikawa D."/>
            <person name="Ishino K."/>
            <person name="Komine S."/>
            <person name="Tomita M."/>
            <person name="Blaxter M."/>
            <person name="Arakawa K."/>
        </authorList>
    </citation>
    <scope>NUCLEOTIDE SEQUENCE [LARGE SCALE GENOMIC DNA]</scope>
    <source>
        <strain evidence="11">Z151</strain>
    </source>
</reference>
<keyword evidence="4 7" id="KW-0518">Myosin</keyword>
<dbReference type="GO" id="GO:0006897">
    <property type="term" value="P:endocytosis"/>
    <property type="evidence" value="ECO:0007669"/>
    <property type="project" value="TreeGrafter"/>
</dbReference>
<dbReference type="Gene3D" id="1.20.58.530">
    <property type="match status" value="1"/>
</dbReference>
<dbReference type="PANTHER" id="PTHR13140">
    <property type="entry name" value="MYOSIN"/>
    <property type="match status" value="1"/>
</dbReference>
<dbReference type="GO" id="GO:0005902">
    <property type="term" value="C:microvillus"/>
    <property type="evidence" value="ECO:0007669"/>
    <property type="project" value="TreeGrafter"/>
</dbReference>
<dbReference type="OrthoDB" id="6108017at2759"/>
<comment type="similarity">
    <text evidence="1 7">Belongs to the TRAFAC class myosin-kinesin ATPase superfamily. Myosin family.</text>
</comment>
<keyword evidence="2 7" id="KW-0547">Nucleotide-binding</keyword>
<name>A0A9X6RLS2_HYPEX</name>
<evidence type="ECO:0000256" key="7">
    <source>
        <dbReference type="PROSITE-ProRule" id="PRU00782"/>
    </source>
</evidence>
<dbReference type="InterPro" id="IPR001609">
    <property type="entry name" value="Myosin_head_motor_dom-like"/>
</dbReference>
<evidence type="ECO:0000256" key="8">
    <source>
        <dbReference type="SAM" id="MobiDB-lite"/>
    </source>
</evidence>
<feature type="binding site" evidence="7">
    <location>
        <begin position="132"/>
        <end position="139"/>
    </location>
    <ligand>
        <name>ATP</name>
        <dbReference type="ChEBI" id="CHEBI:30616"/>
    </ligand>
</feature>
<sequence>MTDGLHLQQTSHPTNSTSNNASGTTTTVNSSSNNSQEDVGVSDLLFLEPLTEQSFIDNLRRRFHADKIYTSMGTLLLSVNPYRPLPLYDEAILRTYRTCKTSNLPPHIFGAATAAYRDLTGHGANQVLILNGECGSGKTEMSKLIMDVVASLASKTRESDLINNRLIIFGHILAAFGNAKTEKNDNASRFGQYTDVAFNSHGETVGAIVTTYQLDKSRVVSQGPRERNFHVFYQILAGADVHLLKSLKLQRNAEKYSLLRAGGVYKIDGLDERREFVITKDALDVLGFSTAECQSVFQILAAVLKLGNLQFLPKTNVDGTESCTVLNEHEIHEVSELLECSDSKRFMSVLTTGLVQMKADLMETALSAQEASRLRDQLCKALYNRLFTWIVAKINSCLSYSSSSSRTYLGVLDLYGFECFEKNGFEQFVINYTAEKLHQVVSDMIMKYEQEEYVKENIAWTLVPYAGSNEVCDLIEKGNHSLLTVLDEICHKDEVTSGEQLLHKFSRYHPQDRNFLPPLERPTNNVPMDQFKIRHFAGTVTYSSQTFVQKNMDMVDHSLAELIYLCRHQLAKELFPDGNPARTIGKKPVTIATHLKVSLTSLLSSIANRSTTLITCIKPNDLRRPNFFDEEKVKHQIRYMGLVDQVRVRRAGFAFRQSYDGFLKHYKMISQLTWPTWDGDPKDGVRLLLLDLKPEGVMPIEYVFGRTKIFVKYYETIHLMDELREKALENIAVIIQKTFRGYRSRKSVSTSTSAQSSSHSSKDSSARPAPGAGRMSKLLMRSLYND</sequence>
<feature type="region of interest" description="Disordered" evidence="8">
    <location>
        <begin position="750"/>
        <end position="777"/>
    </location>
</feature>
<dbReference type="GO" id="GO:0005737">
    <property type="term" value="C:cytoplasm"/>
    <property type="evidence" value="ECO:0007669"/>
    <property type="project" value="TreeGrafter"/>
</dbReference>
<dbReference type="InterPro" id="IPR036961">
    <property type="entry name" value="Kinesin_motor_dom_sf"/>
</dbReference>
<evidence type="ECO:0000256" key="5">
    <source>
        <dbReference type="ARBA" id="ARBA00023175"/>
    </source>
</evidence>
<dbReference type="PRINTS" id="PR00193">
    <property type="entry name" value="MYOSINHEAVY"/>
</dbReference>
<evidence type="ECO:0000259" key="9">
    <source>
        <dbReference type="PROSITE" id="PS51456"/>
    </source>
</evidence>
<dbReference type="FunFam" id="1.10.10.820:FF:000001">
    <property type="entry name" value="Myosin heavy chain"/>
    <property type="match status" value="1"/>
</dbReference>
<feature type="compositionally biased region" description="Low complexity" evidence="8">
    <location>
        <begin position="750"/>
        <end position="759"/>
    </location>
</feature>
<dbReference type="Gene3D" id="1.20.120.720">
    <property type="entry name" value="Myosin VI head, motor domain, U50 subdomain"/>
    <property type="match status" value="1"/>
</dbReference>
<comment type="caution">
    <text evidence="10">The sequence shown here is derived from an EMBL/GenBank/DDBJ whole genome shotgun (WGS) entry which is preliminary data.</text>
</comment>
<dbReference type="GO" id="GO:0005886">
    <property type="term" value="C:plasma membrane"/>
    <property type="evidence" value="ECO:0007669"/>
    <property type="project" value="TreeGrafter"/>
</dbReference>